<evidence type="ECO:0000256" key="3">
    <source>
        <dbReference type="ARBA" id="ARBA00023136"/>
    </source>
</evidence>
<evidence type="ECO:0000259" key="4">
    <source>
        <dbReference type="Pfam" id="PF00905"/>
    </source>
</evidence>
<comment type="caution">
    <text evidence="6">The sequence shown here is derived from an EMBL/GenBank/DDBJ whole genome shotgun (WGS) entry which is preliminary data.</text>
</comment>
<dbReference type="RefSeq" id="WP_281487997.1">
    <property type="nucleotide sequence ID" value="NZ_CP159582.1"/>
</dbReference>
<dbReference type="InterPro" id="IPR036138">
    <property type="entry name" value="PBP_dimer_sf"/>
</dbReference>
<dbReference type="Pfam" id="PF00905">
    <property type="entry name" value="Transpeptidase"/>
    <property type="match status" value="1"/>
</dbReference>
<dbReference type="InterPro" id="IPR050515">
    <property type="entry name" value="Beta-lactam/transpept"/>
</dbReference>
<dbReference type="Gene3D" id="3.90.1310.10">
    <property type="entry name" value="Penicillin-binding protein 2a (Domain 2)"/>
    <property type="match status" value="1"/>
</dbReference>
<keyword evidence="3" id="KW-0472">Membrane</keyword>
<dbReference type="InterPro" id="IPR005311">
    <property type="entry name" value="PBP_dimer"/>
</dbReference>
<dbReference type="GO" id="GO:0071555">
    <property type="term" value="P:cell wall organization"/>
    <property type="evidence" value="ECO:0007669"/>
    <property type="project" value="TreeGrafter"/>
</dbReference>
<gene>
    <name evidence="6" type="ORF">QF206_04620</name>
</gene>
<evidence type="ECO:0000313" key="6">
    <source>
        <dbReference type="EMBL" id="MDI2098248.1"/>
    </source>
</evidence>
<dbReference type="Gene3D" id="3.40.710.10">
    <property type="entry name" value="DD-peptidase/beta-lactamase superfamily"/>
    <property type="match status" value="1"/>
</dbReference>
<accession>A0AAW6T7B7</accession>
<dbReference type="AlphaFoldDB" id="A0AAW6T7B7"/>
<proteinExistence type="inferred from homology"/>
<dbReference type="Pfam" id="PF03717">
    <property type="entry name" value="PBP_dimer"/>
    <property type="match status" value="1"/>
</dbReference>
<sequence>MRVQASPARRNRARLAVSLLAVMILALGFVVRLVDIQVVRAAELNSEAEGNRSIPVTTYGTRGDIIDRNGVPLAASVMRYDITAAPANIRDFKRRLDDGTTLTISVDRALEEIAAITGQDAAALKTLVHDALRDTPDSLWMLVEKGITGEQLGKVQALRIPWVYFENRPSRTYPNGAVAGNLVGFIGTDGPQAGLEYSADTCIAATNGSSTYERSGDGVRLPGSTVVQEEAVDGGTLHLTIDSDLQWFAQQALAEQAMAVGAEWATATVVQVDNGHILAAADWPSVDPNDVNASNVNDLGSRLFTAPYEPGSTFKAMTVAMMIDAGLVSPTTKLIAPGRFTIPGGYGEITDAWAHDDLPYTVAGILANSSNTGISVLTDMMSAEKRHAYMEAFGVGSKTAVGFLGEDAGKITDPAALDVITNYTEMFGQGITATSAQVASIYQTLGNGGVRMPLTLVTGCEHPDGTIDHLPPTDGVRVVSEKAADETVQILENVISQGGLRHNAQIPGYRVAAKTGTAEVAENGRYGGQRIVSVAGLAPAEDPKYVVVVTIGKPDTMKTSAAAAPTFKKIMTQVLTTYRVTPSTVPAPNIPLTW</sequence>
<dbReference type="Proteomes" id="UP001321506">
    <property type="component" value="Unassembled WGS sequence"/>
</dbReference>
<dbReference type="InterPro" id="IPR001460">
    <property type="entry name" value="PCN-bd_Tpept"/>
</dbReference>
<evidence type="ECO:0000256" key="1">
    <source>
        <dbReference type="ARBA" id="ARBA00004370"/>
    </source>
</evidence>
<feature type="domain" description="Penicillin-binding protein dimerisation" evidence="5">
    <location>
        <begin position="58"/>
        <end position="196"/>
    </location>
</feature>
<dbReference type="GO" id="GO:0005886">
    <property type="term" value="C:plasma membrane"/>
    <property type="evidence" value="ECO:0007669"/>
    <property type="project" value="TreeGrafter"/>
</dbReference>
<evidence type="ECO:0000256" key="2">
    <source>
        <dbReference type="ARBA" id="ARBA00007171"/>
    </source>
</evidence>
<name>A0AAW6T7B7_9MICO</name>
<dbReference type="EMBL" id="JASATX010000001">
    <property type="protein sequence ID" value="MDI2098248.1"/>
    <property type="molecule type" value="Genomic_DNA"/>
</dbReference>
<dbReference type="SUPFAM" id="SSF56601">
    <property type="entry name" value="beta-lactamase/transpeptidase-like"/>
    <property type="match status" value="1"/>
</dbReference>
<reference evidence="6 7" key="1">
    <citation type="submission" date="2023-04" db="EMBL/GenBank/DDBJ databases">
        <title>Klugiella caeni sp. nov. isolated from the sludge of biochemical tank.</title>
        <authorList>
            <person name="Geng K."/>
        </authorList>
    </citation>
    <scope>NUCLEOTIDE SEQUENCE [LARGE SCALE GENOMIC DNA]</scope>
    <source>
        <strain evidence="6 7">YN-L-19</strain>
    </source>
</reference>
<protein>
    <submittedName>
        <fullName evidence="6">Penicillin-binding protein 2</fullName>
    </submittedName>
</protein>
<evidence type="ECO:0000313" key="7">
    <source>
        <dbReference type="Proteomes" id="UP001321506"/>
    </source>
</evidence>
<dbReference type="PANTHER" id="PTHR30627:SF1">
    <property type="entry name" value="PEPTIDOGLYCAN D,D-TRANSPEPTIDASE FTSI"/>
    <property type="match status" value="1"/>
</dbReference>
<comment type="similarity">
    <text evidence="2">Belongs to the transpeptidase family.</text>
</comment>
<dbReference type="PANTHER" id="PTHR30627">
    <property type="entry name" value="PEPTIDOGLYCAN D,D-TRANSPEPTIDASE"/>
    <property type="match status" value="1"/>
</dbReference>
<dbReference type="InterPro" id="IPR012338">
    <property type="entry name" value="Beta-lactam/transpept-like"/>
</dbReference>
<keyword evidence="7" id="KW-1185">Reference proteome</keyword>
<dbReference type="Gene3D" id="3.30.450.330">
    <property type="match status" value="1"/>
</dbReference>
<organism evidence="6 7">
    <name type="scientific">Ruicaihuangia caeni</name>
    <dbReference type="NCBI Taxonomy" id="3042517"/>
    <lineage>
        <taxon>Bacteria</taxon>
        <taxon>Bacillati</taxon>
        <taxon>Actinomycetota</taxon>
        <taxon>Actinomycetes</taxon>
        <taxon>Micrococcales</taxon>
        <taxon>Microbacteriaceae</taxon>
        <taxon>Ruicaihuangia</taxon>
    </lineage>
</organism>
<dbReference type="SUPFAM" id="SSF56519">
    <property type="entry name" value="Penicillin binding protein dimerisation domain"/>
    <property type="match status" value="1"/>
</dbReference>
<evidence type="ECO:0000259" key="5">
    <source>
        <dbReference type="Pfam" id="PF03717"/>
    </source>
</evidence>
<comment type="subcellular location">
    <subcellularLocation>
        <location evidence="1">Membrane</location>
    </subcellularLocation>
</comment>
<feature type="domain" description="Penicillin-binding protein transpeptidase" evidence="4">
    <location>
        <begin position="266"/>
        <end position="571"/>
    </location>
</feature>
<dbReference type="GO" id="GO:0008658">
    <property type="term" value="F:penicillin binding"/>
    <property type="evidence" value="ECO:0007669"/>
    <property type="project" value="InterPro"/>
</dbReference>